<dbReference type="PANTHER" id="PTHR46254">
    <property type="entry name" value="PROTEIN GVQW1-RELATED"/>
    <property type="match status" value="1"/>
</dbReference>
<evidence type="ECO:0000313" key="2">
    <source>
        <dbReference type="Proteomes" id="UP000028761"/>
    </source>
</evidence>
<protein>
    <submittedName>
        <fullName evidence="1">Uncharacterized protein</fullName>
    </submittedName>
</protein>
<reference evidence="1 2" key="1">
    <citation type="submission" date="2012-03" db="EMBL/GenBank/DDBJ databases">
        <title>Whole Genome Assembly of Papio anubis.</title>
        <authorList>
            <person name="Liu Y.L."/>
            <person name="Abraham K.A."/>
            <person name="Akbar H.A."/>
            <person name="Ali S.A."/>
            <person name="Anosike U.A."/>
            <person name="Aqrawi P.A."/>
            <person name="Arias F.A."/>
            <person name="Attaway T.A."/>
            <person name="Awwad R.A."/>
            <person name="Babu C.B."/>
            <person name="Bandaranaike D.B."/>
            <person name="Battles P.B."/>
            <person name="Bell A.B."/>
            <person name="Beltran B.B."/>
            <person name="Berhane-Mersha D.B."/>
            <person name="Bess C.B."/>
            <person name="Bickham C.B."/>
            <person name="Bolden T.B."/>
            <person name="Carter K.C."/>
            <person name="Chau D.C."/>
            <person name="Chavez A.C."/>
            <person name="Clerc-Blankenburg K.C."/>
            <person name="Coyle M.C."/>
            <person name="Dao M.D."/>
            <person name="Davila M.L.D."/>
            <person name="Davy-Carroll L.D."/>
            <person name="Denson S.D."/>
            <person name="Dinh H.D."/>
            <person name="Fernandez S.F."/>
            <person name="Fernando P.F."/>
            <person name="Forbes L.F."/>
            <person name="Francis C.F."/>
            <person name="Francisco L.F."/>
            <person name="Fu Q.F."/>
            <person name="Garcia-Iii R.G."/>
            <person name="Garrett T.G."/>
            <person name="Gross S.G."/>
            <person name="Gubbala S.G."/>
            <person name="Hirani K.H."/>
            <person name="Hogues M.H."/>
            <person name="Hollins B.H."/>
            <person name="Jackson L.J."/>
            <person name="Javaid M.J."/>
            <person name="Jhangiani S.J."/>
            <person name="Johnson A.J."/>
            <person name="Johnson B.J."/>
            <person name="Jones J.J."/>
            <person name="Joshi V.J."/>
            <person name="Kalu J.K."/>
            <person name="Khan N.K."/>
            <person name="Korchina V.K."/>
            <person name="Kovar C.K."/>
            <person name="Lago L.L."/>
            <person name="Lara F.L."/>
            <person name="Le T.-K.L."/>
            <person name="Lee S.L."/>
            <person name="Legall-Iii F.L."/>
            <person name="Lemon S.L."/>
            <person name="Liu J.L."/>
            <person name="Liu Y.-S.L."/>
            <person name="Liyanage D.L."/>
            <person name="Lopez J.L."/>
            <person name="Lorensuhewa L.L."/>
            <person name="Mata R.M."/>
            <person name="Mathew T.M."/>
            <person name="Mercado C.M."/>
            <person name="Mercado I.M."/>
            <person name="Morales K.M."/>
            <person name="Morgan M.M."/>
            <person name="Munidasa M.M."/>
            <person name="Ngo D.N."/>
            <person name="Nguyen L.N."/>
            <person name="Nguyen T.N."/>
            <person name="Nguyen N.N."/>
            <person name="Obregon M.O."/>
            <person name="Okwuonu G.O."/>
            <person name="Ongeri F.O."/>
            <person name="Onwere C.O."/>
            <person name="Osifeso I.O."/>
            <person name="Parra A.P."/>
            <person name="Patil S.P."/>
            <person name="Perez A.P."/>
            <person name="Perez Y.P."/>
            <person name="Pham C.P."/>
            <person name="Pu L.-L.P."/>
            <person name="Puazo M.P."/>
            <person name="Quiroz J.Q."/>
            <person name="Rouhana J.R."/>
            <person name="Ruiz M.R."/>
            <person name="Ruiz S.-J.R."/>
            <person name="Saada N.S."/>
            <person name="Santibanez J.S."/>
            <person name="Scheel M.S."/>
            <person name="Schneider B.S."/>
            <person name="Simmons D.S."/>
            <person name="Sisson I.S."/>
            <person name="Tang L.-Y.T."/>
            <person name="Thornton R.T."/>
            <person name="Tisius J.T."/>
            <person name="Toledanes G.T."/>
            <person name="Trejos Z.T."/>
            <person name="Usmani K.U."/>
            <person name="Varghese R.V."/>
            <person name="Vattathil S.V."/>
            <person name="Vee V.V."/>
            <person name="Walker D.W."/>
            <person name="Weissenberger G.W."/>
            <person name="White C.W."/>
            <person name="Williams A.W."/>
            <person name="Woodworth J.W."/>
            <person name="Wright R.W."/>
            <person name="Zhu Y.Z."/>
            <person name="Han Y.H."/>
            <person name="Newsham I.N."/>
            <person name="Nazareth L.N."/>
            <person name="Worley K.W."/>
            <person name="Muzny D.M."/>
            <person name="Rogers J.R."/>
            <person name="Gibbs R.G."/>
        </authorList>
    </citation>
    <scope>NUCLEOTIDE SEQUENCE [LARGE SCALE GENOMIC DNA]</scope>
</reference>
<proteinExistence type="predicted"/>
<keyword evidence="2" id="KW-1185">Reference proteome</keyword>
<organism evidence="1 2">
    <name type="scientific">Papio anubis</name>
    <name type="common">Olive baboon</name>
    <dbReference type="NCBI Taxonomy" id="9555"/>
    <lineage>
        <taxon>Eukaryota</taxon>
        <taxon>Metazoa</taxon>
        <taxon>Chordata</taxon>
        <taxon>Craniata</taxon>
        <taxon>Vertebrata</taxon>
        <taxon>Euteleostomi</taxon>
        <taxon>Mammalia</taxon>
        <taxon>Eutheria</taxon>
        <taxon>Euarchontoglires</taxon>
        <taxon>Primates</taxon>
        <taxon>Haplorrhini</taxon>
        <taxon>Catarrhini</taxon>
        <taxon>Cercopithecidae</taxon>
        <taxon>Cercopithecinae</taxon>
        <taxon>Papio</taxon>
    </lineage>
</organism>
<dbReference type="Proteomes" id="UP000028761">
    <property type="component" value="Chromosome 6"/>
</dbReference>
<sequence length="175" mass="20144">MRVPSLIQAQDNPHTLKPGTCCAALVPTSGWWTEAPGELERFLKRRLSTSLSADSDSVSERWGEELSRQEERHMQRTEGSLGWRQARKRVLSTSWSSLEPQPKDGATQEFLSKVRFLFCFVEMESRSVAQPGVQWRNLSSLQPLPPRFKQFSCLSLLRSWDYRCAPPHPANFYIF</sequence>
<reference evidence="1" key="2">
    <citation type="submission" date="2025-08" db="UniProtKB">
        <authorList>
            <consortium name="Ensembl"/>
        </authorList>
    </citation>
    <scope>IDENTIFICATION</scope>
</reference>
<name>A0A8I5R1V4_PAPAN</name>
<reference evidence="1" key="3">
    <citation type="submission" date="2025-09" db="UniProtKB">
        <authorList>
            <consortium name="Ensembl"/>
        </authorList>
    </citation>
    <scope>IDENTIFICATION</scope>
</reference>
<dbReference type="GeneTree" id="ENSGT00940000161627"/>
<evidence type="ECO:0000313" key="1">
    <source>
        <dbReference type="Ensembl" id="ENSPANP00000057229.1"/>
    </source>
</evidence>
<accession>A0A8I5R1V4</accession>
<dbReference type="AlphaFoldDB" id="A0A8I5R1V4"/>
<dbReference type="Ensembl" id="ENSPANT00000066693.1">
    <property type="protein sequence ID" value="ENSPANP00000057229.1"/>
    <property type="gene ID" value="ENSPANG00000046029.1"/>
</dbReference>